<comment type="cofactor">
    <cofactor evidence="1 12">
        <name>heme</name>
        <dbReference type="ChEBI" id="CHEBI:30413"/>
    </cofactor>
</comment>
<evidence type="ECO:0000313" key="14">
    <source>
        <dbReference type="EMBL" id="OJJ61397.1"/>
    </source>
</evidence>
<dbReference type="VEuPathDB" id="FungiDB:ASPSYDRAFT_147596"/>
<dbReference type="PANTHER" id="PTHR46206:SF2">
    <property type="entry name" value="CYTOCHROME P450 MONOOXYGENASE AUSG-RELATED"/>
    <property type="match status" value="1"/>
</dbReference>
<comment type="similarity">
    <text evidence="3 13">Belongs to the cytochrome P450 family.</text>
</comment>
<dbReference type="PROSITE" id="PS00086">
    <property type="entry name" value="CYTOCHROME_P450"/>
    <property type="match status" value="1"/>
</dbReference>
<dbReference type="GO" id="GO:0016020">
    <property type="term" value="C:membrane"/>
    <property type="evidence" value="ECO:0007669"/>
    <property type="project" value="UniProtKB-SubCell"/>
</dbReference>
<evidence type="ECO:0000256" key="6">
    <source>
        <dbReference type="ARBA" id="ARBA00022723"/>
    </source>
</evidence>
<evidence type="ECO:0000256" key="11">
    <source>
        <dbReference type="ARBA" id="ARBA00023136"/>
    </source>
</evidence>
<evidence type="ECO:0000313" key="15">
    <source>
        <dbReference type="Proteomes" id="UP000184356"/>
    </source>
</evidence>
<proteinExistence type="inferred from homology"/>
<keyword evidence="4 12" id="KW-0349">Heme</keyword>
<dbReference type="EMBL" id="KV878584">
    <property type="protein sequence ID" value="OJJ61397.1"/>
    <property type="molecule type" value="Genomic_DNA"/>
</dbReference>
<keyword evidence="10 13" id="KW-0503">Monooxygenase</keyword>
<keyword evidence="6 12" id="KW-0479">Metal-binding</keyword>
<accession>A0A1L9TPP5</accession>
<dbReference type="GO" id="GO:0020037">
    <property type="term" value="F:heme binding"/>
    <property type="evidence" value="ECO:0007669"/>
    <property type="project" value="InterPro"/>
</dbReference>
<feature type="binding site" description="axial binding residue" evidence="12">
    <location>
        <position position="431"/>
    </location>
    <ligand>
        <name>heme</name>
        <dbReference type="ChEBI" id="CHEBI:30413"/>
    </ligand>
    <ligandPart>
        <name>Fe</name>
        <dbReference type="ChEBI" id="CHEBI:18248"/>
    </ligandPart>
</feature>
<dbReference type="InterPro" id="IPR017972">
    <property type="entry name" value="Cyt_P450_CS"/>
</dbReference>
<dbReference type="GO" id="GO:0016705">
    <property type="term" value="F:oxidoreductase activity, acting on paired donors, with incorporation or reduction of molecular oxygen"/>
    <property type="evidence" value="ECO:0007669"/>
    <property type="project" value="InterPro"/>
</dbReference>
<reference evidence="15" key="1">
    <citation type="journal article" date="2017" name="Genome Biol.">
        <title>Comparative genomics reveals high biological diversity and specific adaptations in the industrially and medically important fungal genus Aspergillus.</title>
        <authorList>
            <person name="de Vries R.P."/>
            <person name="Riley R."/>
            <person name="Wiebenga A."/>
            <person name="Aguilar-Osorio G."/>
            <person name="Amillis S."/>
            <person name="Uchima C.A."/>
            <person name="Anderluh G."/>
            <person name="Asadollahi M."/>
            <person name="Askin M."/>
            <person name="Barry K."/>
            <person name="Battaglia E."/>
            <person name="Bayram O."/>
            <person name="Benocci T."/>
            <person name="Braus-Stromeyer S.A."/>
            <person name="Caldana C."/>
            <person name="Canovas D."/>
            <person name="Cerqueira G.C."/>
            <person name="Chen F."/>
            <person name="Chen W."/>
            <person name="Choi C."/>
            <person name="Clum A."/>
            <person name="Dos Santos R.A."/>
            <person name="Damasio A.R."/>
            <person name="Diallinas G."/>
            <person name="Emri T."/>
            <person name="Fekete E."/>
            <person name="Flipphi M."/>
            <person name="Freyberg S."/>
            <person name="Gallo A."/>
            <person name="Gournas C."/>
            <person name="Habgood R."/>
            <person name="Hainaut M."/>
            <person name="Harispe M.L."/>
            <person name="Henrissat B."/>
            <person name="Hilden K.S."/>
            <person name="Hope R."/>
            <person name="Hossain A."/>
            <person name="Karabika E."/>
            <person name="Karaffa L."/>
            <person name="Karanyi Z."/>
            <person name="Krasevec N."/>
            <person name="Kuo A."/>
            <person name="Kusch H."/>
            <person name="LaButti K."/>
            <person name="Lagendijk E.L."/>
            <person name="Lapidus A."/>
            <person name="Levasseur A."/>
            <person name="Lindquist E."/>
            <person name="Lipzen A."/>
            <person name="Logrieco A.F."/>
            <person name="MacCabe A."/>
            <person name="Maekelae M.R."/>
            <person name="Malavazi I."/>
            <person name="Melin P."/>
            <person name="Meyer V."/>
            <person name="Mielnichuk N."/>
            <person name="Miskei M."/>
            <person name="Molnar A.P."/>
            <person name="Mule G."/>
            <person name="Ngan C.Y."/>
            <person name="Orejas M."/>
            <person name="Orosz E."/>
            <person name="Ouedraogo J.P."/>
            <person name="Overkamp K.M."/>
            <person name="Park H.-S."/>
            <person name="Perrone G."/>
            <person name="Piumi F."/>
            <person name="Punt P.J."/>
            <person name="Ram A.F."/>
            <person name="Ramon A."/>
            <person name="Rauscher S."/>
            <person name="Record E."/>
            <person name="Riano-Pachon D.M."/>
            <person name="Robert V."/>
            <person name="Roehrig J."/>
            <person name="Ruller R."/>
            <person name="Salamov A."/>
            <person name="Salih N.S."/>
            <person name="Samson R.A."/>
            <person name="Sandor E."/>
            <person name="Sanguinetti M."/>
            <person name="Schuetze T."/>
            <person name="Sepcic K."/>
            <person name="Shelest E."/>
            <person name="Sherlock G."/>
            <person name="Sophianopoulou V."/>
            <person name="Squina F.M."/>
            <person name="Sun H."/>
            <person name="Susca A."/>
            <person name="Todd R.B."/>
            <person name="Tsang A."/>
            <person name="Unkles S.E."/>
            <person name="van de Wiele N."/>
            <person name="van Rossen-Uffink D."/>
            <person name="Oliveira J.V."/>
            <person name="Vesth T.C."/>
            <person name="Visser J."/>
            <person name="Yu J.-H."/>
            <person name="Zhou M."/>
            <person name="Andersen M.R."/>
            <person name="Archer D.B."/>
            <person name="Baker S.E."/>
            <person name="Benoit I."/>
            <person name="Brakhage A.A."/>
            <person name="Braus G.H."/>
            <person name="Fischer R."/>
            <person name="Frisvad J.C."/>
            <person name="Goldman G.H."/>
            <person name="Houbraken J."/>
            <person name="Oakley B."/>
            <person name="Pocsi I."/>
            <person name="Scazzocchio C."/>
            <person name="Seiboth B."/>
            <person name="vanKuyk P.A."/>
            <person name="Wortman J."/>
            <person name="Dyer P.S."/>
            <person name="Grigoriev I.V."/>
        </authorList>
    </citation>
    <scope>NUCLEOTIDE SEQUENCE [LARGE SCALE GENOMIC DNA]</scope>
    <source>
        <strain evidence="15">CBS 593.65</strain>
    </source>
</reference>
<evidence type="ECO:0000256" key="1">
    <source>
        <dbReference type="ARBA" id="ARBA00001971"/>
    </source>
</evidence>
<dbReference type="CDD" id="cd11041">
    <property type="entry name" value="CYP503A1-like"/>
    <property type="match status" value="1"/>
</dbReference>
<dbReference type="Gene3D" id="1.10.630.10">
    <property type="entry name" value="Cytochrome P450"/>
    <property type="match status" value="1"/>
</dbReference>
<keyword evidence="7" id="KW-1133">Transmembrane helix</keyword>
<evidence type="ECO:0000256" key="3">
    <source>
        <dbReference type="ARBA" id="ARBA00010617"/>
    </source>
</evidence>
<dbReference type="GeneID" id="63757805"/>
<dbReference type="PANTHER" id="PTHR46206">
    <property type="entry name" value="CYTOCHROME P450"/>
    <property type="match status" value="1"/>
</dbReference>
<dbReference type="STRING" id="1036612.A0A1L9TPP5"/>
<keyword evidence="8 13" id="KW-0560">Oxidoreductase</keyword>
<sequence>MSNSSLGLLLSVAAALLGCVYWLRNSQLYPLVNGKRRFEFRAAHAQRRFLSNARGLIQRGLAQWPVFRILTDNGYKLVLSPKYANEIRSHDDLNFVKAAVDRFHAEIPGFEVFKQATRADDILQDAIRTKMTQSLGIVTKPLSQEMAAALQTNWTDSPEWHTITLKPTILSIIAQISSRVFLGDKLCRNPDWLRITVDYTVDCFEAADALRLWPALLRPIVAPFVPSCRKIRAQIQEARDIIFPVLEQRKKEKQAAVDRGDTPERYSDAMEWMEQCAKGRPYDAAIAQLTFSVAAIHTTSDMLVQVLYDICEYDGLIEELREEATNVLNTEGWTKSALHKLKLMDSVMKESQRLKPSQITIKLADGTTIPRNTLLYVSSERMWDETIYPDPGKFDPYRFFRLRNTPGHEALAQLITPTPEHLGFGLGKHACPGRFFAANEMKVALCHILLKYDIKMANGWENPPPLSREVVLLADPRGEMVIRRRDSDIDLDLLG</sequence>
<dbReference type="PRINTS" id="PR00465">
    <property type="entry name" value="EP450IV"/>
</dbReference>
<evidence type="ECO:0000256" key="2">
    <source>
        <dbReference type="ARBA" id="ARBA00004167"/>
    </source>
</evidence>
<gene>
    <name evidence="14" type="ORF">ASPSYDRAFT_147596</name>
</gene>
<evidence type="ECO:0000256" key="8">
    <source>
        <dbReference type="ARBA" id="ARBA00023002"/>
    </source>
</evidence>
<evidence type="ECO:0000256" key="4">
    <source>
        <dbReference type="ARBA" id="ARBA00022617"/>
    </source>
</evidence>
<evidence type="ECO:0000256" key="7">
    <source>
        <dbReference type="ARBA" id="ARBA00022989"/>
    </source>
</evidence>
<dbReference type="InterPro" id="IPR036396">
    <property type="entry name" value="Cyt_P450_sf"/>
</dbReference>
<name>A0A1L9TPP5_9EURO</name>
<dbReference type="Pfam" id="PF00067">
    <property type="entry name" value="p450"/>
    <property type="match status" value="1"/>
</dbReference>
<keyword evidence="9 12" id="KW-0408">Iron</keyword>
<keyword evidence="11" id="KW-0472">Membrane</keyword>
<dbReference type="InterPro" id="IPR002403">
    <property type="entry name" value="Cyt_P450_E_grp-IV"/>
</dbReference>
<dbReference type="SUPFAM" id="SSF48264">
    <property type="entry name" value="Cytochrome P450"/>
    <property type="match status" value="1"/>
</dbReference>
<dbReference type="GO" id="GO:0019748">
    <property type="term" value="P:secondary metabolic process"/>
    <property type="evidence" value="ECO:0007669"/>
    <property type="project" value="UniProtKB-ARBA"/>
</dbReference>
<dbReference type="GO" id="GO:0004497">
    <property type="term" value="F:monooxygenase activity"/>
    <property type="evidence" value="ECO:0007669"/>
    <property type="project" value="UniProtKB-KW"/>
</dbReference>
<dbReference type="InterPro" id="IPR001128">
    <property type="entry name" value="Cyt_P450"/>
</dbReference>
<dbReference type="RefSeq" id="XP_040705203.1">
    <property type="nucleotide sequence ID" value="XM_040841732.1"/>
</dbReference>
<dbReference type="AlphaFoldDB" id="A0A1L9TPP5"/>
<evidence type="ECO:0000256" key="10">
    <source>
        <dbReference type="ARBA" id="ARBA00023033"/>
    </source>
</evidence>
<dbReference type="GO" id="GO:0005506">
    <property type="term" value="F:iron ion binding"/>
    <property type="evidence" value="ECO:0007669"/>
    <property type="project" value="InterPro"/>
</dbReference>
<evidence type="ECO:0000256" key="9">
    <source>
        <dbReference type="ARBA" id="ARBA00023004"/>
    </source>
</evidence>
<protein>
    <recommendedName>
        <fullName evidence="16">Cytochrome P450 monooxygenase</fullName>
    </recommendedName>
</protein>
<dbReference type="OrthoDB" id="1844152at2759"/>
<organism evidence="14 15">
    <name type="scientific">Aspergillus sydowii CBS 593.65</name>
    <dbReference type="NCBI Taxonomy" id="1036612"/>
    <lineage>
        <taxon>Eukaryota</taxon>
        <taxon>Fungi</taxon>
        <taxon>Dikarya</taxon>
        <taxon>Ascomycota</taxon>
        <taxon>Pezizomycotina</taxon>
        <taxon>Eurotiomycetes</taxon>
        <taxon>Eurotiomycetidae</taxon>
        <taxon>Eurotiales</taxon>
        <taxon>Aspergillaceae</taxon>
        <taxon>Aspergillus</taxon>
        <taxon>Aspergillus subgen. Nidulantes</taxon>
    </lineage>
</organism>
<evidence type="ECO:0000256" key="13">
    <source>
        <dbReference type="RuleBase" id="RU000461"/>
    </source>
</evidence>
<evidence type="ECO:0000256" key="12">
    <source>
        <dbReference type="PIRSR" id="PIRSR602403-1"/>
    </source>
</evidence>
<evidence type="ECO:0008006" key="16">
    <source>
        <dbReference type="Google" id="ProtNLM"/>
    </source>
</evidence>
<keyword evidence="15" id="KW-1185">Reference proteome</keyword>
<dbReference type="Proteomes" id="UP000184356">
    <property type="component" value="Unassembled WGS sequence"/>
</dbReference>
<evidence type="ECO:0000256" key="5">
    <source>
        <dbReference type="ARBA" id="ARBA00022692"/>
    </source>
</evidence>
<comment type="subcellular location">
    <subcellularLocation>
        <location evidence="2">Membrane</location>
        <topology evidence="2">Single-pass membrane protein</topology>
    </subcellularLocation>
</comment>
<keyword evidence="5" id="KW-0812">Transmembrane</keyword>